<keyword evidence="3" id="KW-1185">Reference proteome</keyword>
<dbReference type="RefSeq" id="WP_090750628.1">
    <property type="nucleotide sequence ID" value="NZ_CZQA01000010.1"/>
</dbReference>
<evidence type="ECO:0000313" key="3">
    <source>
        <dbReference type="Proteomes" id="UP000199032"/>
    </source>
</evidence>
<dbReference type="EMBL" id="CZQA01000010">
    <property type="protein sequence ID" value="CUS38163.1"/>
    <property type="molecule type" value="Genomic_DNA"/>
</dbReference>
<feature type="compositionally biased region" description="Polar residues" evidence="1">
    <location>
        <begin position="144"/>
        <end position="155"/>
    </location>
</feature>
<dbReference type="Proteomes" id="UP000199032">
    <property type="component" value="Unassembled WGS sequence"/>
</dbReference>
<evidence type="ECO:0000313" key="2">
    <source>
        <dbReference type="EMBL" id="CUS38163.1"/>
    </source>
</evidence>
<evidence type="ECO:0000256" key="1">
    <source>
        <dbReference type="SAM" id="MobiDB-lite"/>
    </source>
</evidence>
<proteinExistence type="predicted"/>
<feature type="compositionally biased region" description="Polar residues" evidence="1">
    <location>
        <begin position="290"/>
        <end position="304"/>
    </location>
</feature>
<feature type="compositionally biased region" description="Low complexity" evidence="1">
    <location>
        <begin position="229"/>
        <end position="244"/>
    </location>
</feature>
<gene>
    <name evidence="2" type="ORF">COMA1_40444</name>
</gene>
<name>A0A0S4LKR4_9BACT</name>
<feature type="compositionally biased region" description="Basic and acidic residues" evidence="1">
    <location>
        <begin position="179"/>
        <end position="198"/>
    </location>
</feature>
<feature type="region of interest" description="Disordered" evidence="1">
    <location>
        <begin position="111"/>
        <end position="317"/>
    </location>
</feature>
<dbReference type="AlphaFoldDB" id="A0A0S4LKR4"/>
<feature type="compositionally biased region" description="Polar residues" evidence="1">
    <location>
        <begin position="202"/>
        <end position="228"/>
    </location>
</feature>
<feature type="compositionally biased region" description="Pro residues" evidence="1">
    <location>
        <begin position="131"/>
        <end position="143"/>
    </location>
</feature>
<reference evidence="2 3" key="1">
    <citation type="submission" date="2015-10" db="EMBL/GenBank/DDBJ databases">
        <authorList>
            <person name="Gilbert D.G."/>
        </authorList>
    </citation>
    <scope>NUCLEOTIDE SEQUENCE [LARGE SCALE GENOMIC DNA]</scope>
    <source>
        <strain evidence="2">COMA1</strain>
    </source>
</reference>
<dbReference type="STRING" id="1742972.COMA1_40444"/>
<dbReference type="OrthoDB" id="9767948at2"/>
<accession>A0A0S4LKR4</accession>
<organism evidence="2 3">
    <name type="scientific">Candidatus Nitrospira nitrosa</name>
    <dbReference type="NCBI Taxonomy" id="1742972"/>
    <lineage>
        <taxon>Bacteria</taxon>
        <taxon>Pseudomonadati</taxon>
        <taxon>Nitrospirota</taxon>
        <taxon>Nitrospiria</taxon>
        <taxon>Nitrospirales</taxon>
        <taxon>Nitrospiraceae</taxon>
        <taxon>Nitrospira</taxon>
    </lineage>
</organism>
<sequence length="465" mass="50620">MSHELEKLLGGFASDTLTAGEKQQLYKVALTDQQLFNALADEQALKELLTDPVVRRRLLQALQATREERTGGSRSWLDWFRRPSGLAWVGGLAGAVLAAVLGTHVYQESLRQESQLTTKEETAGPTASQPVPVPSQLPPPPTNEPQATSEPKSPSSLPPMKEALTGKTSDRVPPSHTAPVERRARQSRHDAPASHAEADTVPNKTESVTNLLHTSTDESSPSSHQPTVSASAPSQPASPSLQDQSEVDSAVSSQERASLSARLLFYGAGPPDQKKSMAQDTRRREKAMSESDQPPNRSEFSSQPLAMAKSKPASPIQPVGIRYSLTHREPAEQFRDSTTERASELTIESNQEGYLQIWRHVSSSNLQLLFPTAETEPSHAKLSAHTPLTLSIPSTPGMLVLRFAHTGAIPSATFDSRLLDEFTRGQLRESVMTGDTSGFPPPIHYIVNQDPSLSEIVVQIVLPRR</sequence>
<protein>
    <submittedName>
        <fullName evidence="2">Uncharacterized protein</fullName>
    </submittedName>
</protein>
<feature type="compositionally biased region" description="Basic and acidic residues" evidence="1">
    <location>
        <begin position="272"/>
        <end position="289"/>
    </location>
</feature>